<comment type="caution">
    <text evidence="12">Lacks conserved residue(s) required for the propagation of feature annotation.</text>
</comment>
<comment type="similarity">
    <text evidence="12">Belongs to the metallo-beta-lactamase superfamily. RNA-metabolizing metallo-beta-lactamase-like family. FttA subfamily.</text>
</comment>
<keyword evidence="11" id="KW-0804">Transcription</keyword>
<evidence type="ECO:0000256" key="9">
    <source>
        <dbReference type="ARBA" id="ARBA00023015"/>
    </source>
</evidence>
<evidence type="ECO:0000256" key="2">
    <source>
        <dbReference type="ARBA" id="ARBA00022722"/>
    </source>
</evidence>
<evidence type="ECO:0000313" key="16">
    <source>
        <dbReference type="EMBL" id="RZN65411.1"/>
    </source>
</evidence>
<dbReference type="HAMAP" id="MF_00870">
    <property type="entry name" value="FttA"/>
    <property type="match status" value="1"/>
</dbReference>
<feature type="binding site" evidence="12">
    <location>
        <position position="247"/>
    </location>
    <ligand>
        <name>Zn(2+)</name>
        <dbReference type="ChEBI" id="CHEBI:29105"/>
        <label>2</label>
    </ligand>
</feature>
<dbReference type="Pfam" id="PF07521">
    <property type="entry name" value="RMMBL"/>
    <property type="match status" value="1"/>
</dbReference>
<evidence type="ECO:0000256" key="11">
    <source>
        <dbReference type="ARBA" id="ARBA00023163"/>
    </source>
</evidence>
<dbReference type="AlphaFoldDB" id="A0A520KUN5"/>
<feature type="domain" description="K Homology" evidence="13">
    <location>
        <begin position="97"/>
        <end position="164"/>
    </location>
</feature>
<evidence type="ECO:0000256" key="8">
    <source>
        <dbReference type="ARBA" id="ARBA00022884"/>
    </source>
</evidence>
<dbReference type="InterPro" id="IPR050698">
    <property type="entry name" value="MBL"/>
</dbReference>
<dbReference type="InterPro" id="IPR022712">
    <property type="entry name" value="Beta_Casp"/>
</dbReference>
<name>A0A520KUN5_METT2</name>
<dbReference type="GO" id="GO:0003677">
    <property type="term" value="F:DNA binding"/>
    <property type="evidence" value="ECO:0007669"/>
    <property type="project" value="UniProtKB-KW"/>
</dbReference>
<feature type="binding site" evidence="12">
    <location>
        <position position="352"/>
    </location>
    <ligand>
        <name>Zn(2+)</name>
        <dbReference type="ChEBI" id="CHEBI:29105"/>
        <label>2</label>
    </ligand>
</feature>
<evidence type="ECO:0000313" key="17">
    <source>
        <dbReference type="Proteomes" id="UP000317158"/>
    </source>
</evidence>
<dbReference type="GO" id="GO:0006353">
    <property type="term" value="P:DNA-templated transcription termination"/>
    <property type="evidence" value="ECO:0007669"/>
    <property type="project" value="UniProtKB-UniRule"/>
</dbReference>
<reference evidence="16 17" key="1">
    <citation type="journal article" date="2019" name="Nat. Microbiol.">
        <title>Wide diversity of methane and short-chain alkane metabolisms in uncultured archaea.</title>
        <authorList>
            <person name="Borrel G."/>
            <person name="Adam P.S."/>
            <person name="McKay L.J."/>
            <person name="Chen L.X."/>
            <person name="Sierra-Garcia I.N."/>
            <person name="Sieber C.M."/>
            <person name="Letourneur Q."/>
            <person name="Ghozlane A."/>
            <person name="Andersen G.L."/>
            <person name="Li W.J."/>
            <person name="Hallam S.J."/>
            <person name="Muyzer G."/>
            <person name="de Oliveira V.M."/>
            <person name="Inskeep W.P."/>
            <person name="Banfield J.F."/>
            <person name="Gribaldo S."/>
        </authorList>
    </citation>
    <scope>NUCLEOTIDE SEQUENCE [LARGE SCALE GENOMIC DNA]</scope>
    <source>
        <strain evidence="16">NM1a</strain>
    </source>
</reference>
<gene>
    <name evidence="12" type="primary">fttA</name>
    <name evidence="16" type="ORF">EF806_00520</name>
</gene>
<dbReference type="InterPro" id="IPR033769">
    <property type="entry name" value="TffA_KH"/>
</dbReference>
<feature type="binding site" evidence="12">
    <location>
        <position position="242"/>
    </location>
    <ligand>
        <name>Zn(2+)</name>
        <dbReference type="ChEBI" id="CHEBI:29105"/>
        <label>1</label>
    </ligand>
</feature>
<dbReference type="SMART" id="SM01027">
    <property type="entry name" value="Beta-Casp"/>
    <property type="match status" value="1"/>
</dbReference>
<dbReference type="EC" id="3.1.-.-" evidence="12"/>
<comment type="function">
    <text evidence="12">Terminates transcription on the whole genome. Termination is linked to FttA-mediated RNA cleavage and does not require NTP hydrolysis. Cleaves endonucleolytically at the RNA exit channel of RNA polymerase (RNAP); the 5'-3' exonuclease activity of this protein degrades the nascent RNA released from RNAP.</text>
</comment>
<dbReference type="InterPro" id="IPR036866">
    <property type="entry name" value="RibonucZ/Hydroxyglut_hydro"/>
</dbReference>
<dbReference type="EMBL" id="RXIF01000002">
    <property type="protein sequence ID" value="RZN65411.1"/>
    <property type="molecule type" value="Genomic_DNA"/>
</dbReference>
<dbReference type="SMART" id="SM00849">
    <property type="entry name" value="Lactamase_B"/>
    <property type="match status" value="1"/>
</dbReference>
<feature type="binding site" evidence="12">
    <location>
        <position position="602"/>
    </location>
    <ligand>
        <name>Zn(2+)</name>
        <dbReference type="ChEBI" id="CHEBI:29105"/>
        <label>2</label>
    </ligand>
</feature>
<evidence type="ECO:0000256" key="7">
    <source>
        <dbReference type="ARBA" id="ARBA00022839"/>
    </source>
</evidence>
<dbReference type="Proteomes" id="UP000317158">
    <property type="component" value="Unassembled WGS sequence"/>
</dbReference>
<dbReference type="Pfam" id="PF17214">
    <property type="entry name" value="KH_TffA"/>
    <property type="match status" value="1"/>
</dbReference>
<keyword evidence="7 12" id="KW-0269">Exonuclease</keyword>
<protein>
    <recommendedName>
        <fullName evidence="12">Transcription termination factor FttA</fullName>
        <ecNumber evidence="12">3.1.-.-</ecNumber>
    </recommendedName>
</protein>
<dbReference type="InterPro" id="IPR001279">
    <property type="entry name" value="Metallo-B-lactamas"/>
</dbReference>
<dbReference type="GO" id="GO:0003723">
    <property type="term" value="F:RNA binding"/>
    <property type="evidence" value="ECO:0007669"/>
    <property type="project" value="UniProtKB-UniRule"/>
</dbReference>
<dbReference type="PANTHER" id="PTHR11203:SF51">
    <property type="entry name" value="CLEAVAGE AND POLYADENYLATION SPECIFICITY FACTOR"/>
    <property type="match status" value="1"/>
</dbReference>
<evidence type="ECO:0000256" key="5">
    <source>
        <dbReference type="ARBA" id="ARBA00022801"/>
    </source>
</evidence>
<feature type="binding site" evidence="12">
    <location>
        <position position="352"/>
    </location>
    <ligand>
        <name>Zn(2+)</name>
        <dbReference type="ChEBI" id="CHEBI:29105"/>
        <label>1</label>
    </ligand>
</feature>
<dbReference type="PANTHER" id="PTHR11203">
    <property type="entry name" value="CLEAVAGE AND POLYADENYLATION SPECIFICITY FACTOR FAMILY MEMBER"/>
    <property type="match status" value="1"/>
</dbReference>
<keyword evidence="9 12" id="KW-0805">Transcription regulation</keyword>
<keyword evidence="1 12" id="KW-0806">Transcription termination</keyword>
<dbReference type="InterPro" id="IPR004087">
    <property type="entry name" value="KH_dom"/>
</dbReference>
<feature type="binding site" evidence="12">
    <location>
        <position position="244"/>
    </location>
    <ligand>
        <name>Zn(2+)</name>
        <dbReference type="ChEBI" id="CHEBI:29105"/>
        <label>1</label>
    </ligand>
</feature>
<evidence type="ECO:0000256" key="12">
    <source>
        <dbReference type="HAMAP-Rule" id="MF_00870"/>
    </source>
</evidence>
<organism evidence="16 17">
    <name type="scientific">Methanoliparum thermophilum</name>
    <dbReference type="NCBI Taxonomy" id="2491083"/>
    <lineage>
        <taxon>Archaea</taxon>
        <taxon>Methanobacteriati</taxon>
        <taxon>Methanobacteriota</taxon>
        <taxon>Candidatus Methanoliparia</taxon>
        <taxon>Candidatus Methanoliparales</taxon>
        <taxon>Candidatus Methanoliparaceae</taxon>
        <taxon>Candidatus Methanoliparum</taxon>
    </lineage>
</organism>
<dbReference type="Gene3D" id="3.40.50.10890">
    <property type="match status" value="1"/>
</dbReference>
<evidence type="ECO:0000256" key="10">
    <source>
        <dbReference type="ARBA" id="ARBA00023125"/>
    </source>
</evidence>
<keyword evidence="2 12" id="KW-0540">Nuclease</keyword>
<keyword evidence="6 12" id="KW-0862">Zinc</keyword>
<keyword evidence="3 12" id="KW-0479">Metal-binding</keyword>
<feature type="region of interest" description="KHb" evidence="12">
    <location>
        <begin position="72"/>
        <end position="139"/>
    </location>
</feature>
<comment type="subunit">
    <text evidence="12">Homodimer. Interacts with RNA polymerase (RNAP), interacts with the Spt4-Spt5 complex.</text>
</comment>
<dbReference type="Pfam" id="PF10996">
    <property type="entry name" value="Beta-Casp"/>
    <property type="match status" value="1"/>
</dbReference>
<dbReference type="SMART" id="SM00322">
    <property type="entry name" value="KH"/>
    <property type="match status" value="1"/>
</dbReference>
<evidence type="ECO:0000259" key="13">
    <source>
        <dbReference type="SMART" id="SM00322"/>
    </source>
</evidence>
<dbReference type="GO" id="GO:0004532">
    <property type="term" value="F:RNA exonuclease activity"/>
    <property type="evidence" value="ECO:0007669"/>
    <property type="project" value="UniProtKB-UniRule"/>
</dbReference>
<feature type="domain" description="Metallo-beta-lactamase" evidence="14">
    <location>
        <begin position="193"/>
        <end position="390"/>
    </location>
</feature>
<dbReference type="Gene3D" id="3.30.300.230">
    <property type="match status" value="1"/>
</dbReference>
<keyword evidence="4 12" id="KW-0255">Endonuclease</keyword>
<dbReference type="Gene3D" id="3.30.300.20">
    <property type="match status" value="1"/>
</dbReference>
<comment type="cofactor">
    <cofactor evidence="12">
        <name>Zn(2+)</name>
        <dbReference type="ChEBI" id="CHEBI:29105"/>
    </cofactor>
    <text evidence="12">Binds 2 Zn(2+) ions, which are required for nuclease activity.</text>
</comment>
<evidence type="ECO:0000256" key="6">
    <source>
        <dbReference type="ARBA" id="ARBA00022833"/>
    </source>
</evidence>
<comment type="caution">
    <text evidence="16">The sequence shown here is derived from an EMBL/GenBank/DDBJ whole genome shotgun (WGS) entry which is preliminary data.</text>
</comment>
<feature type="domain" description="Beta-Casp" evidence="15">
    <location>
        <begin position="421"/>
        <end position="545"/>
    </location>
</feature>
<dbReference type="CDD" id="cd22532">
    <property type="entry name" value="KH-II_CPSF_arch_rpt1"/>
    <property type="match status" value="1"/>
</dbReference>
<dbReference type="CDD" id="cd16295">
    <property type="entry name" value="TTHA0252-CPSF-like_MBL-fold"/>
    <property type="match status" value="1"/>
</dbReference>
<evidence type="ECO:0000256" key="3">
    <source>
        <dbReference type="ARBA" id="ARBA00022723"/>
    </source>
</evidence>
<keyword evidence="8 12" id="KW-0694">RNA-binding</keyword>
<evidence type="ECO:0000256" key="4">
    <source>
        <dbReference type="ARBA" id="ARBA00022759"/>
    </source>
</evidence>
<feature type="binding site" evidence="12">
    <location>
        <position position="329"/>
    </location>
    <ligand>
        <name>Zn(2+)</name>
        <dbReference type="ChEBI" id="CHEBI:29105"/>
        <label>1</label>
    </ligand>
</feature>
<dbReference type="Gene3D" id="3.60.15.10">
    <property type="entry name" value="Ribonuclease Z/Hydroxyacylglutathione hydrolase-like"/>
    <property type="match status" value="1"/>
</dbReference>
<dbReference type="InterPro" id="IPR019975">
    <property type="entry name" value="aCPSF1"/>
</dbReference>
<feature type="region of interest" description="Metallo-beta-lactamase C-terminus" evidence="12">
    <location>
        <begin position="577"/>
        <end position="635"/>
    </location>
</feature>
<evidence type="ECO:0000259" key="14">
    <source>
        <dbReference type="SMART" id="SM00849"/>
    </source>
</evidence>
<sequence>MNTDKTLDDLFDKIKEIIGDSVSLTGIDYEGPDIVIYTSSPEIFAENENIIRNLARDLKKRVVIRPDRNALTDPESAIEKIKSIVPDDAEVKNFYFDTEKGEVTIEAYKPGLVIGKRAATLREISRIVGWSPKVVRVPPIESQIIKNTRDFLKSVSNDRSDFLKRVGHSIHREITSKEKWVRITFLGGCREVGRCAYLLSTPETKILIECGINVNSENNTYPFLNLPEITPLNDLDGVVITHAHLDHSGLVPLLYKYGYDGPIYLTYPTRDLMTLLQLDYIDVSAREGKEIPYNSAMVREALKHTIPINYGSVTDIAPDMHLTLHNAGHILGSASVHFHIGTGLCNVVFTGDMKYEKTLLFDPATVNFPRVEQLIIESTYGGSKDLQPSRRWAEKRLQGLVNEVTAKNGKVLIPTFAVGRSQEVMIVLENAIRNKNIEKLPIYLDGMIWEATAIHTAYPEYLNSNLRNMIFHDDLNPFLSDCFIRVDSASKRDEAMESGPGIILATSGMLNGGPILEYLRHLGQNDKNMLIFVGYQAEGTLGKRIQNGWKEIPLSSDGRTDVIKLNLNIQTVDGFSGHSDRQQLMEYIKNLNQNPKQIFVTHGEESKCIDFANSIYKRYKIEAIAPKNLETVRLL</sequence>
<dbReference type="Pfam" id="PF00753">
    <property type="entry name" value="Lactamase_B"/>
    <property type="match status" value="1"/>
</dbReference>
<dbReference type="GO" id="GO:0004521">
    <property type="term" value="F:RNA endonuclease activity"/>
    <property type="evidence" value="ECO:0007669"/>
    <property type="project" value="UniProtKB-UniRule"/>
</dbReference>
<dbReference type="SUPFAM" id="SSF56281">
    <property type="entry name" value="Metallo-hydrolase/oxidoreductase"/>
    <property type="match status" value="1"/>
</dbReference>
<dbReference type="NCBIfam" id="TIGR03675">
    <property type="entry name" value="arCOG00543"/>
    <property type="match status" value="1"/>
</dbReference>
<evidence type="ECO:0000259" key="15">
    <source>
        <dbReference type="SMART" id="SM01027"/>
    </source>
</evidence>
<feature type="binding site" evidence="12">
    <location>
        <position position="246"/>
    </location>
    <ligand>
        <name>Zn(2+)</name>
        <dbReference type="ChEBI" id="CHEBI:29105"/>
        <label>2</label>
    </ligand>
</feature>
<dbReference type="InterPro" id="IPR011108">
    <property type="entry name" value="RMMBL"/>
</dbReference>
<keyword evidence="5 12" id="KW-0378">Hydrolase</keyword>
<feature type="region of interest" description="KHa" evidence="12">
    <location>
        <begin position="4"/>
        <end position="71"/>
    </location>
</feature>
<evidence type="ECO:0000256" key="1">
    <source>
        <dbReference type="ARBA" id="ARBA00022472"/>
    </source>
</evidence>
<dbReference type="GO" id="GO:0008270">
    <property type="term" value="F:zinc ion binding"/>
    <property type="evidence" value="ECO:0007669"/>
    <property type="project" value="UniProtKB-UniRule"/>
</dbReference>
<keyword evidence="10 12" id="KW-0238">DNA-binding</keyword>
<proteinExistence type="inferred from homology"/>
<dbReference type="InterPro" id="IPR015946">
    <property type="entry name" value="KH_dom-like_a/b"/>
</dbReference>
<accession>A0A520KUN5</accession>
<dbReference type="CDD" id="cd02410">
    <property type="entry name" value="KH-II_CPSF_arch_rpt2"/>
    <property type="match status" value="1"/>
</dbReference>